<gene>
    <name evidence="3" type="ORF">TESG_02295</name>
</gene>
<dbReference type="GO" id="GO:0031956">
    <property type="term" value="F:medium-chain fatty acid-CoA ligase activity"/>
    <property type="evidence" value="ECO:0007669"/>
    <property type="project" value="TreeGrafter"/>
</dbReference>
<feature type="domain" description="AMP-dependent synthetase/ligase" evidence="2">
    <location>
        <begin position="25"/>
        <end position="123"/>
    </location>
</feature>
<dbReference type="GO" id="GO:0006631">
    <property type="term" value="P:fatty acid metabolic process"/>
    <property type="evidence" value="ECO:0007669"/>
    <property type="project" value="TreeGrafter"/>
</dbReference>
<accession>F2RTZ1</accession>
<dbReference type="PANTHER" id="PTHR43201:SF8">
    <property type="entry name" value="ACYL-COA SYNTHETASE FAMILY MEMBER 3"/>
    <property type="match status" value="1"/>
</dbReference>
<dbReference type="InterPro" id="IPR045851">
    <property type="entry name" value="AMP-bd_C_sf"/>
</dbReference>
<reference evidence="4" key="1">
    <citation type="journal article" date="2012" name="MBio">
        <title>Comparative genome analysis of Trichophyton rubrum and related dermatophytes reveals candidate genes involved in infection.</title>
        <authorList>
            <person name="Martinez D.A."/>
            <person name="Oliver B.G."/>
            <person name="Graeser Y."/>
            <person name="Goldberg J.M."/>
            <person name="Li W."/>
            <person name="Martinez-Rossi N.M."/>
            <person name="Monod M."/>
            <person name="Shelest E."/>
            <person name="Barton R.C."/>
            <person name="Birch E."/>
            <person name="Brakhage A.A."/>
            <person name="Chen Z."/>
            <person name="Gurr S.J."/>
            <person name="Heiman D."/>
            <person name="Heitman J."/>
            <person name="Kosti I."/>
            <person name="Rossi A."/>
            <person name="Saif S."/>
            <person name="Samalova M."/>
            <person name="Saunders C.W."/>
            <person name="Shea T."/>
            <person name="Summerbell R.C."/>
            <person name="Xu J."/>
            <person name="Young S."/>
            <person name="Zeng Q."/>
            <person name="Birren B.W."/>
            <person name="Cuomo C.A."/>
            <person name="White T.C."/>
        </authorList>
    </citation>
    <scope>NUCLEOTIDE SEQUENCE [LARGE SCALE GENOMIC DNA]</scope>
    <source>
        <strain evidence="4">CBS 112818</strain>
    </source>
</reference>
<dbReference type="Gene3D" id="3.30.300.30">
    <property type="match status" value="1"/>
</dbReference>
<protein>
    <recommendedName>
        <fullName evidence="2">AMP-dependent synthetase/ligase domain-containing protein</fullName>
    </recommendedName>
</protein>
<evidence type="ECO:0000313" key="4">
    <source>
        <dbReference type="Proteomes" id="UP000009172"/>
    </source>
</evidence>
<evidence type="ECO:0000313" key="3">
    <source>
        <dbReference type="EMBL" id="EGD94790.1"/>
    </source>
</evidence>
<organism evidence="3 4">
    <name type="scientific">Trichophyton tonsurans (strain CBS 112818)</name>
    <name type="common">Scalp ringworm fungus</name>
    <dbReference type="NCBI Taxonomy" id="647933"/>
    <lineage>
        <taxon>Eukaryota</taxon>
        <taxon>Fungi</taxon>
        <taxon>Dikarya</taxon>
        <taxon>Ascomycota</taxon>
        <taxon>Pezizomycotina</taxon>
        <taxon>Eurotiomycetes</taxon>
        <taxon>Eurotiomycetidae</taxon>
        <taxon>Onygenales</taxon>
        <taxon>Arthrodermataceae</taxon>
        <taxon>Trichophyton</taxon>
    </lineage>
</organism>
<name>F2RTZ1_TRIT1</name>
<evidence type="ECO:0000256" key="1">
    <source>
        <dbReference type="ARBA" id="ARBA00006432"/>
    </source>
</evidence>
<dbReference type="HOGENOM" id="CLU_075635_0_0_1"/>
<sequence length="319" mass="35660">MAYATNLTLLRLMQYYKEHLAVLEPEKVKEYSEGMKKIKYIGCGGTVPMPSVGQFWKDMRSGNPITILYGTTEGGGGTSTTPEGYDVTKRVIGKPMPGVEVKLSEGDHGEILLKSADLFLGYLNNEAATKAAFDENGFYKTGDLARIEEDGNYVIDGRVNEDFVRSRTLKVGTLELEDKLSELPYLAEAYIVAVPDMEILHRVAVIARLNPSFKEEEANSLGPDGKPTSNMLFKVRRDLTELKVAQYKLPTLLRVLKDDDVIPRTTTDKVIRKKVIQIFFPQSADCKVEDLPKEVLVWDLNNDKNAESTGLWDWAAAQD</sequence>
<dbReference type="OrthoDB" id="6614653at2759"/>
<dbReference type="Proteomes" id="UP000009172">
    <property type="component" value="Unassembled WGS sequence"/>
</dbReference>
<comment type="similarity">
    <text evidence="1">Belongs to the ATP-dependent AMP-binding enzyme family.</text>
</comment>
<dbReference type="PANTHER" id="PTHR43201">
    <property type="entry name" value="ACYL-COA SYNTHETASE"/>
    <property type="match status" value="1"/>
</dbReference>
<dbReference type="InterPro" id="IPR042099">
    <property type="entry name" value="ANL_N_sf"/>
</dbReference>
<dbReference type="AlphaFoldDB" id="F2RTZ1"/>
<evidence type="ECO:0000259" key="2">
    <source>
        <dbReference type="Pfam" id="PF00501"/>
    </source>
</evidence>
<dbReference type="InterPro" id="IPR000873">
    <property type="entry name" value="AMP-dep_synth/lig_dom"/>
</dbReference>
<keyword evidence="4" id="KW-1185">Reference proteome</keyword>
<dbReference type="EMBL" id="GG698484">
    <property type="protein sequence ID" value="EGD94790.1"/>
    <property type="molecule type" value="Genomic_DNA"/>
</dbReference>
<dbReference type="Pfam" id="PF00501">
    <property type="entry name" value="AMP-binding"/>
    <property type="match status" value="1"/>
</dbReference>
<proteinExistence type="inferred from homology"/>
<dbReference type="Gene3D" id="3.40.50.12780">
    <property type="entry name" value="N-terminal domain of ligase-like"/>
    <property type="match status" value="1"/>
</dbReference>
<dbReference type="SUPFAM" id="SSF56801">
    <property type="entry name" value="Acetyl-CoA synthetase-like"/>
    <property type="match status" value="1"/>
</dbReference>